<dbReference type="SUPFAM" id="SSF56784">
    <property type="entry name" value="HAD-like"/>
    <property type="match status" value="1"/>
</dbReference>
<dbReference type="GO" id="GO:0006281">
    <property type="term" value="P:DNA repair"/>
    <property type="evidence" value="ECO:0007669"/>
    <property type="project" value="TreeGrafter"/>
</dbReference>
<evidence type="ECO:0000313" key="1">
    <source>
        <dbReference type="EMBL" id="PZO44026.1"/>
    </source>
</evidence>
<gene>
    <name evidence="1" type="ORF">DCF17_04880</name>
</gene>
<protein>
    <submittedName>
        <fullName evidence="1">HAD family hydrolase</fullName>
    </submittedName>
</protein>
<dbReference type="PANTHER" id="PTHR43434:SF1">
    <property type="entry name" value="PHOSPHOGLYCOLATE PHOSPHATASE"/>
    <property type="match status" value="1"/>
</dbReference>
<dbReference type="Pfam" id="PF13242">
    <property type="entry name" value="Hydrolase_like"/>
    <property type="match status" value="1"/>
</dbReference>
<dbReference type="Proteomes" id="UP000249081">
    <property type="component" value="Unassembled WGS sequence"/>
</dbReference>
<dbReference type="PANTHER" id="PTHR43434">
    <property type="entry name" value="PHOSPHOGLYCOLATE PHOSPHATASE"/>
    <property type="match status" value="1"/>
</dbReference>
<dbReference type="GO" id="GO:0005829">
    <property type="term" value="C:cytosol"/>
    <property type="evidence" value="ECO:0007669"/>
    <property type="project" value="TreeGrafter"/>
</dbReference>
<reference evidence="1 2" key="2">
    <citation type="submission" date="2018-06" db="EMBL/GenBank/DDBJ databases">
        <title>Metagenomic assembly of (sub)arctic Cyanobacteria and their associated microbiome from non-axenic cultures.</title>
        <authorList>
            <person name="Baurain D."/>
        </authorList>
    </citation>
    <scope>NUCLEOTIDE SEQUENCE [LARGE SCALE GENOMIC DNA]</scope>
    <source>
        <strain evidence="1">ULC041bin1</strain>
    </source>
</reference>
<dbReference type="InterPro" id="IPR036412">
    <property type="entry name" value="HAD-like_sf"/>
</dbReference>
<dbReference type="Gene3D" id="3.40.50.1000">
    <property type="entry name" value="HAD superfamily/HAD-like"/>
    <property type="match status" value="1"/>
</dbReference>
<keyword evidence="1" id="KW-0378">Hydrolase</keyword>
<reference evidence="2" key="1">
    <citation type="submission" date="2018-04" db="EMBL/GenBank/DDBJ databases">
        <authorList>
            <person name="Cornet L."/>
        </authorList>
    </citation>
    <scope>NUCLEOTIDE SEQUENCE [LARGE SCALE GENOMIC DNA]</scope>
</reference>
<dbReference type="CDD" id="cd01427">
    <property type="entry name" value="HAD_like"/>
    <property type="match status" value="1"/>
</dbReference>
<sequence length="245" mass="27568">MSAITVFCDFDGPIADVSERYYATYRQGLDWAKTAAQAQGNDLAVRCLSKAQFWTFKQNRVPDRQIAHWSGLEGQQIDGFLNQVSRIVNHGSLLDYDQVQPQAREGLDILRQCGVRVVLVTLRPPNQVLRFLDQHDLCWAITDLYGMPEAEAAYKNQASHKIDRLQTAIAAQQRQGHDLSQSWMIGDTEADIMAGQTLGIDTVAVTCGIRSSSYLQGFRPTHLMANLWTACQNLQQQTTLGRRRL</sequence>
<dbReference type="EMBL" id="QBMN01000021">
    <property type="protein sequence ID" value="PZO44026.1"/>
    <property type="molecule type" value="Genomic_DNA"/>
</dbReference>
<dbReference type="InterPro" id="IPR050155">
    <property type="entry name" value="HAD-like_hydrolase_sf"/>
</dbReference>
<proteinExistence type="predicted"/>
<dbReference type="AlphaFoldDB" id="A0A2W4WGS0"/>
<name>A0A2W4WGS0_9CYAN</name>
<organism evidence="1 2">
    <name type="scientific">Shackletoniella antarctica</name>
    <dbReference type="NCBI Taxonomy" id="268115"/>
    <lineage>
        <taxon>Bacteria</taxon>
        <taxon>Bacillati</taxon>
        <taxon>Cyanobacteriota</taxon>
        <taxon>Cyanophyceae</taxon>
        <taxon>Oculatellales</taxon>
        <taxon>Oculatellaceae</taxon>
        <taxon>Shackletoniella</taxon>
    </lineage>
</organism>
<dbReference type="GO" id="GO:0008967">
    <property type="term" value="F:phosphoglycolate phosphatase activity"/>
    <property type="evidence" value="ECO:0007669"/>
    <property type="project" value="TreeGrafter"/>
</dbReference>
<accession>A0A2W4WGS0</accession>
<comment type="caution">
    <text evidence="1">The sequence shown here is derived from an EMBL/GenBank/DDBJ whole genome shotgun (WGS) entry which is preliminary data.</text>
</comment>
<dbReference type="InterPro" id="IPR023214">
    <property type="entry name" value="HAD_sf"/>
</dbReference>
<evidence type="ECO:0000313" key="2">
    <source>
        <dbReference type="Proteomes" id="UP000249081"/>
    </source>
</evidence>